<feature type="region of interest" description="Disordered" evidence="4">
    <location>
        <begin position="102"/>
        <end position="122"/>
    </location>
</feature>
<dbReference type="OrthoDB" id="6337382at2759"/>
<dbReference type="InterPro" id="IPR001304">
    <property type="entry name" value="C-type_lectin-like"/>
</dbReference>
<evidence type="ECO:0000259" key="5">
    <source>
        <dbReference type="PROSITE" id="PS50041"/>
    </source>
</evidence>
<evidence type="ECO:0000313" key="7">
    <source>
        <dbReference type="Proteomes" id="UP000053676"/>
    </source>
</evidence>
<evidence type="ECO:0000256" key="4">
    <source>
        <dbReference type="SAM" id="MobiDB-lite"/>
    </source>
</evidence>
<keyword evidence="2" id="KW-1015">Disulfide bond</keyword>
<sequence>MTERVTNPPLPEVTNGMTERVTHPPLPEVTIDRTERVTHPPLPEVTNGMTERVTHPPLPEVTIGRTERVTHPPLPEVTIGRTERVTHPPLPEVTIGRTERVTHPPLPEVTNGRTKRVTQSTEPEGFTAETTIVTDALSTEEMRGSTELVTQPETFGTTKVYRSANVSCLFAGDLLNFGSEQEAYEKEKELMIEVGRRLFSTTKNAKAVSWAYGYTSGPKGLKTTFTTMKDSFADFVEDVMTKMKYEDLEKPNLTNSGAISNLNTASDKEKNANCLVFFSGLKSANNLRKTLKLNPKGMNNFKRVVAVSLNGADLGTLVVPPKGEAVTVTDHYSEKDVSKNNHAAVVVDVVVEEVRLGSSQYSQLRSYLLHLYRFPAMKWSTITKLRSETLRLEARIKEILIFFSQNPTEIFQACPDGWRSYGESCYYIEMDKLDYTNAEQRCAAKGAGMFAADSMEEWDEVMSFTPLYFWTWTGIVRDSDVGQPQFQGGTLDTSRLNWLIKSSTPMSNGWTSASKCAAYYNMDLTASNYIYFYPCSYQYYSICEKKLNN</sequence>
<dbReference type="AlphaFoldDB" id="W2T5D8"/>
<evidence type="ECO:0000256" key="3">
    <source>
        <dbReference type="ARBA" id="ARBA00023180"/>
    </source>
</evidence>
<dbReference type="InterPro" id="IPR052309">
    <property type="entry name" value="C-type_Lectin_Domain_Fam1"/>
</dbReference>
<accession>W2T5D8</accession>
<name>W2T5D8_NECAM</name>
<dbReference type="KEGG" id="nai:NECAME_11429"/>
<evidence type="ECO:0000256" key="2">
    <source>
        <dbReference type="ARBA" id="ARBA00023157"/>
    </source>
</evidence>
<dbReference type="PANTHER" id="PTHR46490">
    <property type="entry name" value="C-TYPE LECTIN DOMAIN FAMILY 12 MEMBER A-RELATED"/>
    <property type="match status" value="1"/>
</dbReference>
<organism evidence="6 7">
    <name type="scientific">Necator americanus</name>
    <name type="common">Human hookworm</name>
    <dbReference type="NCBI Taxonomy" id="51031"/>
    <lineage>
        <taxon>Eukaryota</taxon>
        <taxon>Metazoa</taxon>
        <taxon>Ecdysozoa</taxon>
        <taxon>Nematoda</taxon>
        <taxon>Chromadorea</taxon>
        <taxon>Rhabditida</taxon>
        <taxon>Rhabditina</taxon>
        <taxon>Rhabditomorpha</taxon>
        <taxon>Strongyloidea</taxon>
        <taxon>Ancylostomatidae</taxon>
        <taxon>Bunostominae</taxon>
        <taxon>Necator</taxon>
    </lineage>
</organism>
<keyword evidence="1" id="KW-0430">Lectin</keyword>
<dbReference type="Gene3D" id="3.10.100.10">
    <property type="entry name" value="Mannose-Binding Protein A, subunit A"/>
    <property type="match status" value="1"/>
</dbReference>
<evidence type="ECO:0000313" key="6">
    <source>
        <dbReference type="EMBL" id="ETN76794.1"/>
    </source>
</evidence>
<feature type="region of interest" description="Disordered" evidence="4">
    <location>
        <begin position="1"/>
        <end position="24"/>
    </location>
</feature>
<dbReference type="EMBL" id="KI660207">
    <property type="protein sequence ID" value="ETN76794.1"/>
    <property type="molecule type" value="Genomic_DNA"/>
</dbReference>
<dbReference type="Proteomes" id="UP000053676">
    <property type="component" value="Unassembled WGS sequence"/>
</dbReference>
<protein>
    <submittedName>
        <fullName evidence="6">Lectin C-type domain protein</fullName>
    </submittedName>
</protein>
<dbReference type="PANTHER" id="PTHR46490:SF6">
    <property type="entry name" value="ASIALOGLYCOPROTEIN RECEPTOR 1-LIKE-RELATED"/>
    <property type="match status" value="1"/>
</dbReference>
<keyword evidence="3" id="KW-0325">Glycoprotein</keyword>
<gene>
    <name evidence="6" type="ORF">NECAME_11429</name>
</gene>
<feature type="domain" description="C-type lectin" evidence="5">
    <location>
        <begin position="421"/>
        <end position="544"/>
    </location>
</feature>
<evidence type="ECO:0000256" key="1">
    <source>
        <dbReference type="ARBA" id="ARBA00022734"/>
    </source>
</evidence>
<keyword evidence="7" id="KW-1185">Reference proteome</keyword>
<dbReference type="GO" id="GO:0030246">
    <property type="term" value="F:carbohydrate binding"/>
    <property type="evidence" value="ECO:0007669"/>
    <property type="project" value="UniProtKB-KW"/>
</dbReference>
<dbReference type="InterPro" id="IPR016187">
    <property type="entry name" value="CTDL_fold"/>
</dbReference>
<dbReference type="InterPro" id="IPR016186">
    <property type="entry name" value="C-type_lectin-like/link_sf"/>
</dbReference>
<dbReference type="Pfam" id="PF00059">
    <property type="entry name" value="Lectin_C"/>
    <property type="match status" value="1"/>
</dbReference>
<feature type="region of interest" description="Disordered" evidence="4">
    <location>
        <begin position="38"/>
        <end position="57"/>
    </location>
</feature>
<dbReference type="PROSITE" id="PS50041">
    <property type="entry name" value="C_TYPE_LECTIN_2"/>
    <property type="match status" value="1"/>
</dbReference>
<reference evidence="7" key="1">
    <citation type="journal article" date="2014" name="Nat. Genet.">
        <title>Genome of the human hookworm Necator americanus.</title>
        <authorList>
            <person name="Tang Y.T."/>
            <person name="Gao X."/>
            <person name="Rosa B.A."/>
            <person name="Abubucker S."/>
            <person name="Hallsworth-Pepin K."/>
            <person name="Martin J."/>
            <person name="Tyagi R."/>
            <person name="Heizer E."/>
            <person name="Zhang X."/>
            <person name="Bhonagiri-Palsikar V."/>
            <person name="Minx P."/>
            <person name="Warren W.C."/>
            <person name="Wang Q."/>
            <person name="Zhan B."/>
            <person name="Hotez P.J."/>
            <person name="Sternberg P.W."/>
            <person name="Dougall A."/>
            <person name="Gaze S.T."/>
            <person name="Mulvenna J."/>
            <person name="Sotillo J."/>
            <person name="Ranganathan S."/>
            <person name="Rabelo E.M."/>
            <person name="Wilson R.K."/>
            <person name="Felgner P.L."/>
            <person name="Bethony J."/>
            <person name="Hawdon J.M."/>
            <person name="Gasser R.B."/>
            <person name="Loukas A."/>
            <person name="Mitreva M."/>
        </authorList>
    </citation>
    <scope>NUCLEOTIDE SEQUENCE [LARGE SCALE GENOMIC DNA]</scope>
</reference>
<proteinExistence type="predicted"/>
<dbReference type="SUPFAM" id="SSF56436">
    <property type="entry name" value="C-type lectin-like"/>
    <property type="match status" value="1"/>
</dbReference>
<dbReference type="SMART" id="SM00034">
    <property type="entry name" value="CLECT"/>
    <property type="match status" value="1"/>
</dbReference>